<comment type="caution">
    <text evidence="1">The sequence shown here is derived from an EMBL/GenBank/DDBJ whole genome shotgun (WGS) entry which is preliminary data.</text>
</comment>
<proteinExistence type="predicted"/>
<keyword evidence="2" id="KW-1185">Reference proteome</keyword>
<evidence type="ECO:0000313" key="1">
    <source>
        <dbReference type="EMBL" id="KAH7906219.1"/>
    </source>
</evidence>
<accession>A0ACB7ZYJ2</accession>
<protein>
    <submittedName>
        <fullName evidence="1">Uncharacterized protein</fullName>
    </submittedName>
</protein>
<organism evidence="1 2">
    <name type="scientific">Hygrophoropsis aurantiaca</name>
    <dbReference type="NCBI Taxonomy" id="72124"/>
    <lineage>
        <taxon>Eukaryota</taxon>
        <taxon>Fungi</taxon>
        <taxon>Dikarya</taxon>
        <taxon>Basidiomycota</taxon>
        <taxon>Agaricomycotina</taxon>
        <taxon>Agaricomycetes</taxon>
        <taxon>Agaricomycetidae</taxon>
        <taxon>Boletales</taxon>
        <taxon>Coniophorineae</taxon>
        <taxon>Hygrophoropsidaceae</taxon>
        <taxon>Hygrophoropsis</taxon>
    </lineage>
</organism>
<feature type="non-terminal residue" evidence="1">
    <location>
        <position position="95"/>
    </location>
</feature>
<dbReference type="Proteomes" id="UP000790377">
    <property type="component" value="Unassembled WGS sequence"/>
</dbReference>
<gene>
    <name evidence="1" type="ORF">BJ138DRAFT_1163143</name>
</gene>
<reference evidence="1" key="1">
    <citation type="journal article" date="2021" name="New Phytol.">
        <title>Evolutionary innovations through gain and loss of genes in the ectomycorrhizal Boletales.</title>
        <authorList>
            <person name="Wu G."/>
            <person name="Miyauchi S."/>
            <person name="Morin E."/>
            <person name="Kuo A."/>
            <person name="Drula E."/>
            <person name="Varga T."/>
            <person name="Kohler A."/>
            <person name="Feng B."/>
            <person name="Cao Y."/>
            <person name="Lipzen A."/>
            <person name="Daum C."/>
            <person name="Hundley H."/>
            <person name="Pangilinan J."/>
            <person name="Johnson J."/>
            <person name="Barry K."/>
            <person name="LaButti K."/>
            <person name="Ng V."/>
            <person name="Ahrendt S."/>
            <person name="Min B."/>
            <person name="Choi I.G."/>
            <person name="Park H."/>
            <person name="Plett J.M."/>
            <person name="Magnuson J."/>
            <person name="Spatafora J.W."/>
            <person name="Nagy L.G."/>
            <person name="Henrissat B."/>
            <person name="Grigoriev I.V."/>
            <person name="Yang Z.L."/>
            <person name="Xu J."/>
            <person name="Martin F.M."/>
        </authorList>
    </citation>
    <scope>NUCLEOTIDE SEQUENCE</scope>
    <source>
        <strain evidence="1">ATCC 28755</strain>
    </source>
</reference>
<evidence type="ECO:0000313" key="2">
    <source>
        <dbReference type="Proteomes" id="UP000790377"/>
    </source>
</evidence>
<name>A0ACB7ZYJ2_9AGAM</name>
<sequence length="95" mass="10937">MYCLANRLGINALEASALAAIEEHLSKNNILDELFSKFTSKYPLIQEMEMEILMENRTQPEVTQAFPRMIQKISQGQMLHGEKMLSDVMQKLLHL</sequence>
<dbReference type="EMBL" id="MU268051">
    <property type="protein sequence ID" value="KAH7906219.1"/>
    <property type="molecule type" value="Genomic_DNA"/>
</dbReference>